<dbReference type="InterPro" id="IPR011944">
    <property type="entry name" value="Steroid_delta5-4_isomerase"/>
</dbReference>
<proteinExistence type="predicted"/>
<accession>A0A8H6CA93</accession>
<comment type="caution">
    <text evidence="2">The sequence shown here is derived from an EMBL/GenBank/DDBJ whole genome shotgun (WGS) entry which is preliminary data.</text>
</comment>
<dbReference type="EMBL" id="JACCJB010000018">
    <property type="protein sequence ID" value="KAF6219792.1"/>
    <property type="molecule type" value="Genomic_DNA"/>
</dbReference>
<organism evidence="2 3">
    <name type="scientific">Letharia lupina</name>
    <dbReference type="NCBI Taxonomy" id="560253"/>
    <lineage>
        <taxon>Eukaryota</taxon>
        <taxon>Fungi</taxon>
        <taxon>Dikarya</taxon>
        <taxon>Ascomycota</taxon>
        <taxon>Pezizomycotina</taxon>
        <taxon>Lecanoromycetes</taxon>
        <taxon>OSLEUM clade</taxon>
        <taxon>Lecanoromycetidae</taxon>
        <taxon>Lecanorales</taxon>
        <taxon>Lecanorineae</taxon>
        <taxon>Parmeliaceae</taxon>
        <taxon>Letharia</taxon>
    </lineage>
</organism>
<evidence type="ECO:0000259" key="1">
    <source>
        <dbReference type="Pfam" id="PF14534"/>
    </source>
</evidence>
<dbReference type="CDD" id="cd00531">
    <property type="entry name" value="NTF2_like"/>
    <property type="match status" value="1"/>
</dbReference>
<feature type="domain" description="DUF4440" evidence="1">
    <location>
        <begin position="99"/>
        <end position="209"/>
    </location>
</feature>
<evidence type="ECO:0000313" key="3">
    <source>
        <dbReference type="Proteomes" id="UP000593566"/>
    </source>
</evidence>
<dbReference type="InterPro" id="IPR032710">
    <property type="entry name" value="NTF2-like_dom_sf"/>
</dbReference>
<dbReference type="Gene3D" id="3.10.450.50">
    <property type="match status" value="1"/>
</dbReference>
<dbReference type="Proteomes" id="UP000593566">
    <property type="component" value="Unassembled WGS sequence"/>
</dbReference>
<protein>
    <recommendedName>
        <fullName evidence="1">DUF4440 domain-containing protein</fullName>
    </recommendedName>
</protein>
<sequence>MEEGQAGIAALSPESGIFIRGDLTPTQKENLDKNIAQETRTRFLQEGTTLIIQKLDVYSWTAASTYQKPHQYVPQTAVSKLNRQHPDRVRTVSKDIEQISAVLHAYQDALNNASVEDAVKLYTQDGIVMPQHSPSFVGIANVRKAYESFFEIIKFDVKFDIQEVMPVSPEYAFARTNSAGTTVVKGRGKGNEANQELFVFKKVGGEWKIARYCFSTTNPPPK</sequence>
<evidence type="ECO:0000313" key="2">
    <source>
        <dbReference type="EMBL" id="KAF6219792.1"/>
    </source>
</evidence>
<gene>
    <name evidence="2" type="ORF">HO133_003617</name>
</gene>
<dbReference type="Pfam" id="PF14534">
    <property type="entry name" value="DUF4440"/>
    <property type="match status" value="1"/>
</dbReference>
<dbReference type="RefSeq" id="XP_037149227.1">
    <property type="nucleotide sequence ID" value="XM_037294539.1"/>
</dbReference>
<dbReference type="SUPFAM" id="SSF54427">
    <property type="entry name" value="NTF2-like"/>
    <property type="match status" value="1"/>
</dbReference>
<reference evidence="2 3" key="1">
    <citation type="journal article" date="2020" name="Genomics">
        <title>Complete, high-quality genomes from long-read metagenomic sequencing of two wolf lichen thalli reveals enigmatic genome architecture.</title>
        <authorList>
            <person name="McKenzie S.K."/>
            <person name="Walston R.F."/>
            <person name="Allen J.L."/>
        </authorList>
    </citation>
    <scope>NUCLEOTIDE SEQUENCE [LARGE SCALE GENOMIC DNA]</scope>
    <source>
        <strain evidence="2">WasteWater1</strain>
    </source>
</reference>
<keyword evidence="3" id="KW-1185">Reference proteome</keyword>
<dbReference type="AlphaFoldDB" id="A0A8H6CA93"/>
<name>A0A8H6CA93_9LECA</name>
<dbReference type="GeneID" id="59332028"/>
<dbReference type="InterPro" id="IPR027843">
    <property type="entry name" value="DUF4440"/>
</dbReference>
<dbReference type="NCBIfam" id="TIGR02246">
    <property type="entry name" value="SgcJ/EcaC family oxidoreductase"/>
    <property type="match status" value="1"/>
</dbReference>